<dbReference type="InterPro" id="IPR021109">
    <property type="entry name" value="Peptidase_aspartic_dom_sf"/>
</dbReference>
<keyword evidence="3" id="KW-1185">Reference proteome</keyword>
<dbReference type="Proteomes" id="UP000076154">
    <property type="component" value="Unassembled WGS sequence"/>
</dbReference>
<protein>
    <recommendedName>
        <fullName evidence="1">Peptidase A1 domain-containing protein</fullName>
    </recommendedName>
</protein>
<evidence type="ECO:0000259" key="1">
    <source>
        <dbReference type="PROSITE" id="PS51767"/>
    </source>
</evidence>
<evidence type="ECO:0000313" key="2">
    <source>
        <dbReference type="EMBL" id="RDB14668.1"/>
    </source>
</evidence>
<dbReference type="EMBL" id="LUEZ02000096">
    <property type="protein sequence ID" value="RDB14668.1"/>
    <property type="molecule type" value="Genomic_DNA"/>
</dbReference>
<dbReference type="InterPro" id="IPR033121">
    <property type="entry name" value="PEPTIDASE_A1"/>
</dbReference>
<dbReference type="Gene3D" id="2.40.70.10">
    <property type="entry name" value="Acid Proteases"/>
    <property type="match status" value="1"/>
</dbReference>
<proteinExistence type="predicted"/>
<organism evidence="2 3">
    <name type="scientific">Hypsizygus marmoreus</name>
    <name type="common">White beech mushroom</name>
    <name type="synonym">Agaricus marmoreus</name>
    <dbReference type="NCBI Taxonomy" id="39966"/>
    <lineage>
        <taxon>Eukaryota</taxon>
        <taxon>Fungi</taxon>
        <taxon>Dikarya</taxon>
        <taxon>Basidiomycota</taxon>
        <taxon>Agaricomycotina</taxon>
        <taxon>Agaricomycetes</taxon>
        <taxon>Agaricomycetidae</taxon>
        <taxon>Agaricales</taxon>
        <taxon>Tricholomatineae</taxon>
        <taxon>Lyophyllaceae</taxon>
        <taxon>Hypsizygus</taxon>
    </lineage>
</organism>
<feature type="domain" description="Peptidase A1" evidence="1">
    <location>
        <begin position="1"/>
        <end position="78"/>
    </location>
</feature>
<dbReference type="SUPFAM" id="SSF50630">
    <property type="entry name" value="Acid proteases"/>
    <property type="match status" value="1"/>
</dbReference>
<dbReference type="OrthoDB" id="660550at2759"/>
<dbReference type="InParanoid" id="A0A369IY74"/>
<gene>
    <name evidence="2" type="ORF">Hypma_016346</name>
</gene>
<dbReference type="STRING" id="39966.A0A369IY74"/>
<sequence length="89" mass="9761">MENLFLTVGSEKSERVSDAQIWPHASNSIIGEQEDKICLIIADLGSNNGGGLVFINGFAFLQRFHSVYDTMKCQVGFAIPPSSQTPERT</sequence>
<accession>A0A369IY74</accession>
<reference evidence="2" key="1">
    <citation type="submission" date="2018-04" db="EMBL/GenBank/DDBJ databases">
        <title>Whole genome sequencing of Hypsizygus marmoreus.</title>
        <authorList>
            <person name="Choi I.-G."/>
            <person name="Min B."/>
            <person name="Kim J.-G."/>
            <person name="Kim S."/>
            <person name="Oh Y.-L."/>
            <person name="Kong W.-S."/>
            <person name="Park H."/>
            <person name="Jeong J."/>
            <person name="Song E.-S."/>
        </authorList>
    </citation>
    <scope>NUCLEOTIDE SEQUENCE [LARGE SCALE GENOMIC DNA]</scope>
    <source>
        <strain evidence="2">51987-8</strain>
    </source>
</reference>
<dbReference type="PROSITE" id="PS51767">
    <property type="entry name" value="PEPTIDASE_A1"/>
    <property type="match status" value="1"/>
</dbReference>
<dbReference type="AlphaFoldDB" id="A0A369IY74"/>
<name>A0A369IY74_HYPMA</name>
<comment type="caution">
    <text evidence="2">The sequence shown here is derived from an EMBL/GenBank/DDBJ whole genome shotgun (WGS) entry which is preliminary data.</text>
</comment>
<evidence type="ECO:0000313" key="3">
    <source>
        <dbReference type="Proteomes" id="UP000076154"/>
    </source>
</evidence>